<organism evidence="2 3">
    <name type="scientific">Riccia sorocarpa</name>
    <dbReference type="NCBI Taxonomy" id="122646"/>
    <lineage>
        <taxon>Eukaryota</taxon>
        <taxon>Viridiplantae</taxon>
        <taxon>Streptophyta</taxon>
        <taxon>Embryophyta</taxon>
        <taxon>Marchantiophyta</taxon>
        <taxon>Marchantiopsida</taxon>
        <taxon>Marchantiidae</taxon>
        <taxon>Marchantiales</taxon>
        <taxon>Ricciaceae</taxon>
        <taxon>Riccia</taxon>
    </lineage>
</organism>
<accession>A0ABD3HKM8</accession>
<keyword evidence="3" id="KW-1185">Reference proteome</keyword>
<comment type="caution">
    <text evidence="2">The sequence shown here is derived from an EMBL/GenBank/DDBJ whole genome shotgun (WGS) entry which is preliminary data.</text>
</comment>
<protein>
    <submittedName>
        <fullName evidence="2">Uncharacterized protein</fullName>
    </submittedName>
</protein>
<sequence length="117" mass="13241">MGNRGKVETIKVGGAGKARRQNVSREEGRPAIKGTTCHKKETHVKETEMERSVKSPKKKKKIGWDGRIDGQTGQLGVDVDEESGRFVISQVDMKRWLEAKERQLKTLRHGGFGRERQ</sequence>
<proteinExistence type="predicted"/>
<gene>
    <name evidence="2" type="ORF">R1sor_016253</name>
</gene>
<name>A0ABD3HKM8_9MARC</name>
<dbReference type="EMBL" id="JBJQOH010000004">
    <property type="protein sequence ID" value="KAL3689944.1"/>
    <property type="molecule type" value="Genomic_DNA"/>
</dbReference>
<evidence type="ECO:0000313" key="3">
    <source>
        <dbReference type="Proteomes" id="UP001633002"/>
    </source>
</evidence>
<dbReference type="Proteomes" id="UP001633002">
    <property type="component" value="Unassembled WGS sequence"/>
</dbReference>
<feature type="compositionally biased region" description="Basic and acidic residues" evidence="1">
    <location>
        <begin position="43"/>
        <end position="53"/>
    </location>
</feature>
<evidence type="ECO:0000256" key="1">
    <source>
        <dbReference type="SAM" id="MobiDB-lite"/>
    </source>
</evidence>
<evidence type="ECO:0000313" key="2">
    <source>
        <dbReference type="EMBL" id="KAL3689944.1"/>
    </source>
</evidence>
<feature type="region of interest" description="Disordered" evidence="1">
    <location>
        <begin position="1"/>
        <end position="76"/>
    </location>
</feature>
<dbReference type="AlphaFoldDB" id="A0ABD3HKM8"/>
<reference evidence="2 3" key="1">
    <citation type="submission" date="2024-09" db="EMBL/GenBank/DDBJ databases">
        <title>Chromosome-scale assembly of Riccia sorocarpa.</title>
        <authorList>
            <person name="Paukszto L."/>
        </authorList>
    </citation>
    <scope>NUCLEOTIDE SEQUENCE [LARGE SCALE GENOMIC DNA]</scope>
    <source>
        <strain evidence="2">LP-2024</strain>
        <tissue evidence="2">Aerial parts of the thallus</tissue>
    </source>
</reference>